<protein>
    <recommendedName>
        <fullName evidence="4 13">Pyruvate kinase</fullName>
        <ecNumber evidence="4 13">2.7.1.40</ecNumber>
    </recommendedName>
</protein>
<comment type="pathway">
    <text evidence="2 13">Carbohydrate degradation; glycolysis; pyruvate from D-glyceraldehyde 3-phosphate: step 5/5.</text>
</comment>
<keyword evidence="9" id="KW-0067">ATP-binding</keyword>
<gene>
    <name evidence="16" type="primary">LOC106120193</name>
</gene>
<dbReference type="EC" id="2.7.1.40" evidence="4 13"/>
<feature type="domain" description="Pyruvate kinase barrel" evidence="14">
    <location>
        <begin position="32"/>
        <end position="147"/>
    </location>
</feature>
<evidence type="ECO:0000256" key="11">
    <source>
        <dbReference type="ARBA" id="ARBA00023152"/>
    </source>
</evidence>
<evidence type="ECO:0000256" key="12">
    <source>
        <dbReference type="ARBA" id="ARBA00023317"/>
    </source>
</evidence>
<dbReference type="Pfam" id="PF00224">
    <property type="entry name" value="PK"/>
    <property type="match status" value="2"/>
</dbReference>
<evidence type="ECO:0000256" key="9">
    <source>
        <dbReference type="ARBA" id="ARBA00022840"/>
    </source>
</evidence>
<reference evidence="16" key="1">
    <citation type="submission" date="2025-08" db="UniProtKB">
        <authorList>
            <consortium name="RefSeq"/>
        </authorList>
    </citation>
    <scope>IDENTIFICATION</scope>
</reference>
<dbReference type="GO" id="GO:0005524">
    <property type="term" value="F:ATP binding"/>
    <property type="evidence" value="ECO:0007669"/>
    <property type="project" value="UniProtKB-KW"/>
</dbReference>
<evidence type="ECO:0000256" key="1">
    <source>
        <dbReference type="ARBA" id="ARBA00001958"/>
    </source>
</evidence>
<evidence type="ECO:0000256" key="3">
    <source>
        <dbReference type="ARBA" id="ARBA00008663"/>
    </source>
</evidence>
<comment type="similarity">
    <text evidence="3 13">Belongs to the pyruvate kinase family.</text>
</comment>
<dbReference type="InterPro" id="IPR015806">
    <property type="entry name" value="Pyrv_Knase_insert_dom_sf"/>
</dbReference>
<evidence type="ECO:0000256" key="5">
    <source>
        <dbReference type="ARBA" id="ARBA00022679"/>
    </source>
</evidence>
<keyword evidence="11 13" id="KW-0324">Glycolysis</keyword>
<feature type="domain" description="Pyruvate kinase barrel" evidence="14">
    <location>
        <begin position="160"/>
        <end position="317"/>
    </location>
</feature>
<proteinExistence type="inferred from homology"/>
<sequence length="506" mass="57353">MLPHQGSVYCRSIRKNLMLEEDAKSYRLTPFIITFSDAGLTSIDMENFIEMGLRIIRFRMTKLTHNDKIMLLAKFREASKVYCSKYGVENWPIAISIDVPNACIKTGSLNEELGVEEITLEENSKINVTCNKKYWNKCSKDLIFMDDPFTFPSIIPAQGGLIGELEAFCVRGIRHIKPALSNYDLKMIDFAKDYKLDVIILNSVRYPITITRVRNLFKNHRLPHIISTICEQEGLDNIDEIIEISDGIILAREFLAYEIVNQYRMAGIQMQISGKCKQRGKPFFVSGNILEESLKKGIITDRDLYDITNTAMDNTGFILKELRDPSHLLIAMDILDSVCRSVESTKRDEDFWRILDELKMPVNAAEACCQACALVARQTQSKVVIVPTVSGKTARCLSHIAPDVTIFTITSNPVTARKLQLYRGILSIIYNVNKDQSFDEAMGDRVNFAVCYCITRNILNYKDTYVVLRRSTMYSAFADNLSVGTVNTKSHTVLQCSSTKLLATLP</sequence>
<dbReference type="GO" id="GO:0004743">
    <property type="term" value="F:pyruvate kinase activity"/>
    <property type="evidence" value="ECO:0007669"/>
    <property type="project" value="UniProtKB-EC"/>
</dbReference>
<dbReference type="Gene3D" id="3.40.1380.20">
    <property type="entry name" value="Pyruvate kinase, C-terminal domain"/>
    <property type="match status" value="1"/>
</dbReference>
<dbReference type="GO" id="GO:0030955">
    <property type="term" value="F:potassium ion binding"/>
    <property type="evidence" value="ECO:0007669"/>
    <property type="project" value="InterPro"/>
</dbReference>
<dbReference type="Pfam" id="PF02887">
    <property type="entry name" value="PK_C"/>
    <property type="match status" value="1"/>
</dbReference>
<dbReference type="InterPro" id="IPR015795">
    <property type="entry name" value="Pyrv_Knase_C"/>
</dbReference>
<keyword evidence="7" id="KW-0547">Nucleotide-binding</keyword>
<evidence type="ECO:0000256" key="8">
    <source>
        <dbReference type="ARBA" id="ARBA00022777"/>
    </source>
</evidence>
<name>A0AAJ6ZEH6_PAPXU</name>
<dbReference type="PANTHER" id="PTHR11817">
    <property type="entry name" value="PYRUVATE KINASE"/>
    <property type="match status" value="1"/>
</dbReference>
<dbReference type="AlphaFoldDB" id="A0AAJ6ZEH6"/>
<dbReference type="Gene3D" id="2.40.33.10">
    <property type="entry name" value="PK beta-barrel domain-like"/>
    <property type="match status" value="2"/>
</dbReference>
<evidence type="ECO:0000313" key="16">
    <source>
        <dbReference type="RefSeq" id="XP_013170917.1"/>
    </source>
</evidence>
<evidence type="ECO:0000256" key="13">
    <source>
        <dbReference type="RuleBase" id="RU000504"/>
    </source>
</evidence>
<dbReference type="InterPro" id="IPR015813">
    <property type="entry name" value="Pyrv/PenolPyrv_kinase-like_dom"/>
</dbReference>
<keyword evidence="8 13" id="KW-0418">Kinase</keyword>
<keyword evidence="12" id="KW-0670">Pyruvate</keyword>
<comment type="catalytic activity">
    <reaction evidence="13">
        <text>pyruvate + ATP = phosphoenolpyruvate + ADP + H(+)</text>
        <dbReference type="Rhea" id="RHEA:18157"/>
        <dbReference type="ChEBI" id="CHEBI:15361"/>
        <dbReference type="ChEBI" id="CHEBI:15378"/>
        <dbReference type="ChEBI" id="CHEBI:30616"/>
        <dbReference type="ChEBI" id="CHEBI:58702"/>
        <dbReference type="ChEBI" id="CHEBI:456216"/>
        <dbReference type="EC" id="2.7.1.40"/>
    </reaction>
</comment>
<feature type="domain" description="Pyruvate kinase C-terminal" evidence="15">
    <location>
        <begin position="366"/>
        <end position="474"/>
    </location>
</feature>
<dbReference type="Gene3D" id="3.20.20.60">
    <property type="entry name" value="Phosphoenolpyruvate-binding domains"/>
    <property type="match status" value="2"/>
</dbReference>
<dbReference type="SUPFAM" id="SSF52935">
    <property type="entry name" value="PK C-terminal domain-like"/>
    <property type="match status" value="1"/>
</dbReference>
<organism evidence="16">
    <name type="scientific">Papilio xuthus</name>
    <name type="common">Asian swallowtail butterfly</name>
    <dbReference type="NCBI Taxonomy" id="66420"/>
    <lineage>
        <taxon>Eukaryota</taxon>
        <taxon>Metazoa</taxon>
        <taxon>Ecdysozoa</taxon>
        <taxon>Arthropoda</taxon>
        <taxon>Hexapoda</taxon>
        <taxon>Insecta</taxon>
        <taxon>Pterygota</taxon>
        <taxon>Neoptera</taxon>
        <taxon>Endopterygota</taxon>
        <taxon>Lepidoptera</taxon>
        <taxon>Glossata</taxon>
        <taxon>Ditrysia</taxon>
        <taxon>Papilionoidea</taxon>
        <taxon>Papilionidae</taxon>
        <taxon>Papilioninae</taxon>
        <taxon>Papilio</taxon>
    </lineage>
</organism>
<accession>A0AAJ6ZEH6</accession>
<keyword evidence="6" id="KW-0479">Metal-binding</keyword>
<dbReference type="InterPro" id="IPR015793">
    <property type="entry name" value="Pyrv_Knase_brl"/>
</dbReference>
<evidence type="ECO:0000256" key="10">
    <source>
        <dbReference type="ARBA" id="ARBA00022842"/>
    </source>
</evidence>
<dbReference type="InterPro" id="IPR040442">
    <property type="entry name" value="Pyrv_kinase-like_dom_sf"/>
</dbReference>
<evidence type="ECO:0000256" key="2">
    <source>
        <dbReference type="ARBA" id="ARBA00004997"/>
    </source>
</evidence>
<evidence type="ECO:0000259" key="14">
    <source>
        <dbReference type="Pfam" id="PF00224"/>
    </source>
</evidence>
<dbReference type="Proteomes" id="UP000694872">
    <property type="component" value="Unplaced"/>
</dbReference>
<evidence type="ECO:0000256" key="7">
    <source>
        <dbReference type="ARBA" id="ARBA00022741"/>
    </source>
</evidence>
<comment type="cofactor">
    <cofactor evidence="1">
        <name>K(+)</name>
        <dbReference type="ChEBI" id="CHEBI:29103"/>
    </cofactor>
</comment>
<evidence type="ECO:0000259" key="15">
    <source>
        <dbReference type="Pfam" id="PF02887"/>
    </source>
</evidence>
<keyword evidence="5 13" id="KW-0808">Transferase</keyword>
<keyword evidence="10 13" id="KW-0460">Magnesium</keyword>
<dbReference type="InterPro" id="IPR036918">
    <property type="entry name" value="Pyrv_Knase_C_sf"/>
</dbReference>
<dbReference type="SUPFAM" id="SSF51621">
    <property type="entry name" value="Phosphoenolpyruvate/pyruvate domain"/>
    <property type="match status" value="1"/>
</dbReference>
<dbReference type="GeneID" id="106120193"/>
<dbReference type="InterPro" id="IPR001697">
    <property type="entry name" value="Pyr_Knase"/>
</dbReference>
<dbReference type="PRINTS" id="PR01050">
    <property type="entry name" value="PYRUVTKNASE"/>
</dbReference>
<dbReference type="GO" id="GO:0000287">
    <property type="term" value="F:magnesium ion binding"/>
    <property type="evidence" value="ECO:0007669"/>
    <property type="project" value="InterPro"/>
</dbReference>
<evidence type="ECO:0000256" key="4">
    <source>
        <dbReference type="ARBA" id="ARBA00012142"/>
    </source>
</evidence>
<evidence type="ECO:0000256" key="6">
    <source>
        <dbReference type="ARBA" id="ARBA00022723"/>
    </source>
</evidence>
<dbReference type="RefSeq" id="XP_013170917.1">
    <property type="nucleotide sequence ID" value="XM_013315463.1"/>
</dbReference>
<dbReference type="GO" id="GO:0016301">
    <property type="term" value="F:kinase activity"/>
    <property type="evidence" value="ECO:0007669"/>
    <property type="project" value="UniProtKB-KW"/>
</dbReference>